<feature type="domain" description="FHA" evidence="2">
    <location>
        <begin position="63"/>
        <end position="114"/>
    </location>
</feature>
<dbReference type="AlphaFoldDB" id="A0A835MM31"/>
<feature type="region of interest" description="Disordered" evidence="1">
    <location>
        <begin position="683"/>
        <end position="705"/>
    </location>
</feature>
<dbReference type="Gene3D" id="2.60.200.20">
    <property type="match status" value="1"/>
</dbReference>
<accession>A0A835MM31</accession>
<dbReference type="InterPro" id="IPR008984">
    <property type="entry name" value="SMAD_FHA_dom_sf"/>
</dbReference>
<protein>
    <recommendedName>
        <fullName evidence="2">FHA domain-containing protein</fullName>
    </recommendedName>
</protein>
<keyword evidence="4" id="KW-1185">Reference proteome</keyword>
<proteinExistence type="predicted"/>
<dbReference type="Pfam" id="PF00498">
    <property type="entry name" value="FHA"/>
    <property type="match status" value="1"/>
</dbReference>
<dbReference type="GO" id="GO:0031965">
    <property type="term" value="C:nuclear membrane"/>
    <property type="evidence" value="ECO:0007669"/>
    <property type="project" value="TreeGrafter"/>
</dbReference>
<dbReference type="PANTHER" id="PTHR22593:SF8">
    <property type="entry name" value="FHA DOMAIN-CONTAINING PROTEIN PS1"/>
    <property type="match status" value="1"/>
</dbReference>
<evidence type="ECO:0000256" key="1">
    <source>
        <dbReference type="SAM" id="MobiDB-lite"/>
    </source>
</evidence>
<dbReference type="OrthoDB" id="444265at2759"/>
<evidence type="ECO:0000313" key="4">
    <source>
        <dbReference type="Proteomes" id="UP000657918"/>
    </source>
</evidence>
<reference evidence="3 4" key="1">
    <citation type="submission" date="2020-10" db="EMBL/GenBank/DDBJ databases">
        <title>Plant Genome Project.</title>
        <authorList>
            <person name="Zhang R.-G."/>
        </authorList>
    </citation>
    <scope>NUCLEOTIDE SEQUENCE [LARGE SCALE GENOMIC DNA]</scope>
    <source>
        <strain evidence="3">FAFU-HL-1</strain>
        <tissue evidence="3">Leaf</tissue>
    </source>
</reference>
<gene>
    <name evidence="3" type="ORF">SADUNF_Sadunf13G0091400</name>
</gene>
<dbReference type="SUPFAM" id="SSF49879">
    <property type="entry name" value="SMAD/FHA domain"/>
    <property type="match status" value="1"/>
</dbReference>
<evidence type="ECO:0000313" key="3">
    <source>
        <dbReference type="EMBL" id="KAF9670655.1"/>
    </source>
</evidence>
<dbReference type="SMART" id="SM00240">
    <property type="entry name" value="FHA"/>
    <property type="match status" value="1"/>
</dbReference>
<sequence length="1048" mass="116951">MANNKEKKPGEEEERKIPVFTVLRNGAILKNIFVINKSPLASPTSSEPSIENDENIQETEEILTFGRHPDCNIVLNHPSISRFHLQINSKPFSQKLFVTDLSSVHGTWISGKKIEPGLRVELNEGDTIKVGGSTRYYRLLWVPLSRAYDMETPFISPLDMTMIEEKREENLVFEEENELKMSQDENLSATESKPAEVKMYQDENLMATERESVEEKGSLEVAGKDDEKYETMDSISVEIRDTQPLDLILQDVGSLYCDEICESIAKKEISSAALVPDESVDSLFYDANEDIESSFRNDHKVRDIVGPTTVQGVISGTKCQHYDEHNQSPEYFSFQQELPETETKGSPMIRESNAEFFSTRTPSSTARLEAQSASEMLGATENGSLLRKGHEPINIFSLGIEMVNLSLPVKDLSENNSKNVRKENQTPELDALEPSCKVGSQENFTANLLVNLNSACSDAQAVALDPTCEEGTRENFTANLMANLNAACSDDHAVASDPTYEEGTRENFTENLLANLNSSCSDDHSATDVLEVENHDLSRDDRGQSEYTSICSALLAEESVSSSFPVGFLSEIIDSKKCQTPESLLASIENQENLQSSHVGPEKKLSSHNIWSRRGKPKAVLQLHTITSRENNRGADVEWENQDYIENRSISNTIFPGSEAAEEILTPGKENYSPNTLLLKSLKKKGKREETQLSNSRRSTSSKITLGPYKQPEEEMIASPDKENQRPLKFLQQTKLAIPGSKNQLKFKQEMVLEECKAERVPLQSLLVNCSGNSISVPSDATRSDISVNCSQIMRKSNFAGDGKRKWTVVADTASLVDKESRKSLQLLQGLKGTHLVIPKMGKELDCLKRRSSLFRRKTEASLLLEWIEECMVRTPWWIHVQSSVEEGRHIAPTPPASPLSRYSQGSEGFPCGSGSSIPFPAHGSLLEIVSPTAEDHILEYALSYRKMNRDGQLILLSNDVTLKIKAMAEGLICETAKEFRDSLVNPFSERFLWVDSSPRGLTWSVSDDLVLKDRYYRSPSKKSSKGEGAKGLKLILLHNSQYGQISQ</sequence>
<name>A0A835MM31_9ROSI</name>
<dbReference type="PROSITE" id="PS50006">
    <property type="entry name" value="FHA_DOMAIN"/>
    <property type="match status" value="1"/>
</dbReference>
<dbReference type="CDD" id="cd22691">
    <property type="entry name" value="FHA_PS1-like"/>
    <property type="match status" value="1"/>
</dbReference>
<organism evidence="3 4">
    <name type="scientific">Salix dunnii</name>
    <dbReference type="NCBI Taxonomy" id="1413687"/>
    <lineage>
        <taxon>Eukaryota</taxon>
        <taxon>Viridiplantae</taxon>
        <taxon>Streptophyta</taxon>
        <taxon>Embryophyta</taxon>
        <taxon>Tracheophyta</taxon>
        <taxon>Spermatophyta</taxon>
        <taxon>Magnoliopsida</taxon>
        <taxon>eudicotyledons</taxon>
        <taxon>Gunneridae</taxon>
        <taxon>Pentapetalae</taxon>
        <taxon>rosids</taxon>
        <taxon>fabids</taxon>
        <taxon>Malpighiales</taxon>
        <taxon>Salicaceae</taxon>
        <taxon>Saliceae</taxon>
        <taxon>Salix</taxon>
    </lineage>
</organism>
<dbReference type="InterPro" id="IPR000253">
    <property type="entry name" value="FHA_dom"/>
</dbReference>
<comment type="caution">
    <text evidence="3">The sequence shown here is derived from an EMBL/GenBank/DDBJ whole genome shotgun (WGS) entry which is preliminary data.</text>
</comment>
<dbReference type="Proteomes" id="UP000657918">
    <property type="component" value="Unassembled WGS sequence"/>
</dbReference>
<evidence type="ECO:0000259" key="2">
    <source>
        <dbReference type="PROSITE" id="PS50006"/>
    </source>
</evidence>
<dbReference type="EMBL" id="JADGMS010000013">
    <property type="protein sequence ID" value="KAF9670655.1"/>
    <property type="molecule type" value="Genomic_DNA"/>
</dbReference>
<dbReference type="PANTHER" id="PTHR22593">
    <property type="entry name" value="TRANSMEMBRANE PROTEIN 18"/>
    <property type="match status" value="1"/>
</dbReference>
<dbReference type="Pfam" id="PF13638">
    <property type="entry name" value="PIN_4"/>
    <property type="match status" value="1"/>
</dbReference>
<feature type="compositionally biased region" description="Polar residues" evidence="1">
    <location>
        <begin position="692"/>
        <end position="704"/>
    </location>
</feature>
<dbReference type="InterPro" id="IPR002716">
    <property type="entry name" value="PIN_dom"/>
</dbReference>
<dbReference type="Gene3D" id="3.40.50.1010">
    <property type="entry name" value="5'-nuclease"/>
    <property type="match status" value="1"/>
</dbReference>